<dbReference type="Pfam" id="PF13470">
    <property type="entry name" value="PIN_3"/>
    <property type="match status" value="1"/>
</dbReference>
<reference evidence="2 3" key="1">
    <citation type="journal article" date="2014" name="Antonie Van Leeuwenhoek">
        <title>Hyphomonas beringensis sp. nov. and Hyphomonas chukchiensis sp. nov., isolated from surface seawater of the Bering Sea and Chukchi Sea.</title>
        <authorList>
            <person name="Li C."/>
            <person name="Lai Q."/>
            <person name="Li G."/>
            <person name="Dong C."/>
            <person name="Wang J."/>
            <person name="Liao Y."/>
            <person name="Shao Z."/>
        </authorList>
    </citation>
    <scope>NUCLEOTIDE SEQUENCE [LARGE SCALE GENOMIC DNA]</scope>
    <source>
        <strain evidence="2 3">PS728</strain>
    </source>
</reference>
<dbReference type="InterPro" id="IPR002850">
    <property type="entry name" value="PIN_toxin-like"/>
</dbReference>
<dbReference type="STRING" id="1280954.HPO_16740"/>
<evidence type="ECO:0000313" key="2">
    <source>
        <dbReference type="EMBL" id="KCZ97129.1"/>
    </source>
</evidence>
<evidence type="ECO:0000259" key="1">
    <source>
        <dbReference type="Pfam" id="PF13470"/>
    </source>
</evidence>
<comment type="caution">
    <text evidence="2">The sequence shown here is derived from an EMBL/GenBank/DDBJ whole genome shotgun (WGS) entry which is preliminary data.</text>
</comment>
<keyword evidence="3" id="KW-1185">Reference proteome</keyword>
<feature type="domain" description="PIN" evidence="1">
    <location>
        <begin position="3"/>
        <end position="115"/>
    </location>
</feature>
<dbReference type="SUPFAM" id="SSF88723">
    <property type="entry name" value="PIN domain-like"/>
    <property type="match status" value="1"/>
</dbReference>
<dbReference type="eggNOG" id="COG1569">
    <property type="taxonomic scope" value="Bacteria"/>
</dbReference>
<dbReference type="OrthoDB" id="5243920at2"/>
<accession>A0A062V570</accession>
<protein>
    <recommendedName>
        <fullName evidence="1">PIN domain-containing protein</fullName>
    </recommendedName>
</protein>
<dbReference type="EMBL" id="ARYM01000025">
    <property type="protein sequence ID" value="KCZ97129.1"/>
    <property type="molecule type" value="Genomic_DNA"/>
</dbReference>
<sequence>MDRIVIDTNVFVSALLNRNGAPREVLRLALRRDVQPVFSAALFAEYEDVLARQSLFARCALDAAEREALFDALLSVSEWVRIHFLWRPNLPDEADNHVIELAIASAARAVVTANLADFKRAELLFPGLTICDAGTYLKERKST</sequence>
<dbReference type="AlphaFoldDB" id="A0A062V570"/>
<dbReference type="PANTHER" id="PTHR34610:SF3">
    <property type="entry name" value="SSL7007 PROTEIN"/>
    <property type="match status" value="1"/>
</dbReference>
<dbReference type="PANTHER" id="PTHR34610">
    <property type="entry name" value="SSL7007 PROTEIN"/>
    <property type="match status" value="1"/>
</dbReference>
<dbReference type="InterPro" id="IPR029060">
    <property type="entry name" value="PIN-like_dom_sf"/>
</dbReference>
<dbReference type="Proteomes" id="UP000027100">
    <property type="component" value="Unassembled WGS sequence"/>
</dbReference>
<dbReference type="PATRIC" id="fig|1280954.3.peg.3380"/>
<organism evidence="2 3">
    <name type="scientific">Hyphomonas polymorpha PS728</name>
    <dbReference type="NCBI Taxonomy" id="1280954"/>
    <lineage>
        <taxon>Bacteria</taxon>
        <taxon>Pseudomonadati</taxon>
        <taxon>Pseudomonadota</taxon>
        <taxon>Alphaproteobacteria</taxon>
        <taxon>Hyphomonadales</taxon>
        <taxon>Hyphomonadaceae</taxon>
        <taxon>Hyphomonas</taxon>
    </lineage>
</organism>
<gene>
    <name evidence="2" type="ORF">HPO_16740</name>
</gene>
<dbReference type="NCBIfam" id="TIGR00305">
    <property type="entry name" value="putative toxin-antitoxin system toxin component, PIN family"/>
    <property type="match status" value="1"/>
</dbReference>
<proteinExistence type="predicted"/>
<name>A0A062V570_9PROT</name>
<dbReference type="InterPro" id="IPR002716">
    <property type="entry name" value="PIN_dom"/>
</dbReference>
<evidence type="ECO:0000313" key="3">
    <source>
        <dbReference type="Proteomes" id="UP000027100"/>
    </source>
</evidence>